<dbReference type="GO" id="GO:0005886">
    <property type="term" value="C:plasma membrane"/>
    <property type="evidence" value="ECO:0007669"/>
    <property type="project" value="InterPro"/>
</dbReference>
<dbReference type="AlphaFoldDB" id="A0A383B8J9"/>
<dbReference type="InterPro" id="IPR052910">
    <property type="entry name" value="ABC-Purine-Binding"/>
</dbReference>
<evidence type="ECO:0000256" key="1">
    <source>
        <dbReference type="ARBA" id="ARBA00022729"/>
    </source>
</evidence>
<proteinExistence type="predicted"/>
<evidence type="ECO:0000259" key="2">
    <source>
        <dbReference type="Pfam" id="PF02608"/>
    </source>
</evidence>
<dbReference type="PROSITE" id="PS51257">
    <property type="entry name" value="PROKAR_LIPOPROTEIN"/>
    <property type="match status" value="1"/>
</dbReference>
<dbReference type="PANTHER" id="PTHR43208">
    <property type="entry name" value="ABC TRANSPORTER SUBSTRATE-BINDING PROTEIN"/>
    <property type="match status" value="1"/>
</dbReference>
<accession>A0A383B8J9</accession>
<reference evidence="3" key="1">
    <citation type="submission" date="2018-05" db="EMBL/GenBank/DDBJ databases">
        <authorList>
            <person name="Lanie J.A."/>
            <person name="Ng W.-L."/>
            <person name="Kazmierczak K.M."/>
            <person name="Andrzejewski T.M."/>
            <person name="Davidsen T.M."/>
            <person name="Wayne K.J."/>
            <person name="Tettelin H."/>
            <person name="Glass J.I."/>
            <person name="Rusch D."/>
            <person name="Podicherti R."/>
            <person name="Tsui H.-C.T."/>
            <person name="Winkler M.E."/>
        </authorList>
    </citation>
    <scope>NUCLEOTIDE SEQUENCE</scope>
</reference>
<dbReference type="PANTHER" id="PTHR43208:SF1">
    <property type="entry name" value="ABC TRANSPORTER SUBSTRATE-BINDING PROTEIN"/>
    <property type="match status" value="1"/>
</dbReference>
<feature type="non-terminal residue" evidence="3">
    <location>
        <position position="136"/>
    </location>
</feature>
<dbReference type="Gene3D" id="3.40.50.2300">
    <property type="match status" value="1"/>
</dbReference>
<protein>
    <recommendedName>
        <fullName evidence="2">ABC transporter substrate-binding protein PnrA-like domain-containing protein</fullName>
    </recommendedName>
</protein>
<keyword evidence="1" id="KW-0732">Signal</keyword>
<evidence type="ECO:0000313" key="3">
    <source>
        <dbReference type="EMBL" id="SVE16181.1"/>
    </source>
</evidence>
<sequence length="136" mass="14681">MKKLFITLSLSVFSLFLFSCSGESEVTSWETKTAERETISKFGMILVGPRDDKGWSQAHFEGGQYLAGIHGAEMITVDFVNPADSPNLTVDQVAEDMIAEGAELIIATSDDMKDGILVAAENNPEVSMIWASGDSA</sequence>
<dbReference type="InterPro" id="IPR003760">
    <property type="entry name" value="PnrA-like"/>
</dbReference>
<dbReference type="Pfam" id="PF02608">
    <property type="entry name" value="Bmp"/>
    <property type="match status" value="1"/>
</dbReference>
<dbReference type="EMBL" id="UINC01198287">
    <property type="protein sequence ID" value="SVE16181.1"/>
    <property type="molecule type" value="Genomic_DNA"/>
</dbReference>
<name>A0A383B8J9_9ZZZZ</name>
<organism evidence="3">
    <name type="scientific">marine metagenome</name>
    <dbReference type="NCBI Taxonomy" id="408172"/>
    <lineage>
        <taxon>unclassified sequences</taxon>
        <taxon>metagenomes</taxon>
        <taxon>ecological metagenomes</taxon>
    </lineage>
</organism>
<gene>
    <name evidence="3" type="ORF">METZ01_LOCUS469035</name>
</gene>
<feature type="domain" description="ABC transporter substrate-binding protein PnrA-like" evidence="2">
    <location>
        <begin position="40"/>
        <end position="127"/>
    </location>
</feature>